<reference evidence="2" key="1">
    <citation type="journal article" date="2019" name="Int. J. Syst. Evol. Microbiol.">
        <title>The Global Catalogue of Microorganisms (GCM) 10K type strain sequencing project: providing services to taxonomists for standard genome sequencing and annotation.</title>
        <authorList>
            <consortium name="The Broad Institute Genomics Platform"/>
            <consortium name="The Broad Institute Genome Sequencing Center for Infectious Disease"/>
            <person name="Wu L."/>
            <person name="Ma J."/>
        </authorList>
    </citation>
    <scope>NUCLEOTIDE SEQUENCE [LARGE SCALE GENOMIC DNA]</scope>
    <source>
        <strain evidence="2">PCU 347</strain>
    </source>
</reference>
<gene>
    <name evidence="1" type="ORF">ACFPC0_11020</name>
</gene>
<evidence type="ECO:0000313" key="1">
    <source>
        <dbReference type="EMBL" id="MFC4328358.1"/>
    </source>
</evidence>
<dbReference type="EMBL" id="JBHSDP010000011">
    <property type="protein sequence ID" value="MFC4328358.1"/>
    <property type="molecule type" value="Genomic_DNA"/>
</dbReference>
<comment type="caution">
    <text evidence="1">The sequence shown here is derived from an EMBL/GenBank/DDBJ whole genome shotgun (WGS) entry which is preliminary data.</text>
</comment>
<dbReference type="Proteomes" id="UP001595824">
    <property type="component" value="Unassembled WGS sequence"/>
</dbReference>
<sequence>MAQIWAPDKIVHVDREGDRERASDGYSRYGSYVGAREDEFKDTWSRKLDAPLEPIAFAIAAWRIATPPVMSPGLVDCRPDLHVVDVGYDEDGTCLAVSVQLPLRHAELAAKIPYAYDDWSRVNHWSHSDYSYLEMPRVRCGHPAVTALATIRHIPQITLVTPGPPTGQKLVDDCLQSVELTAAAINAELPEIIRNVLGEKP</sequence>
<proteinExistence type="predicted"/>
<accession>A0ABV8TCP1</accession>
<keyword evidence="2" id="KW-1185">Reference proteome</keyword>
<evidence type="ECO:0000313" key="2">
    <source>
        <dbReference type="Proteomes" id="UP001595824"/>
    </source>
</evidence>
<name>A0ABV8TCP1_9ACTN</name>
<protein>
    <submittedName>
        <fullName evidence="1">Uncharacterized protein</fullName>
    </submittedName>
</protein>
<dbReference type="RefSeq" id="WP_381738554.1">
    <property type="nucleotide sequence ID" value="NZ_JBHSDP010000011.1"/>
</dbReference>
<organism evidence="1 2">
    <name type="scientific">Streptomyces andamanensis</name>
    <dbReference type="NCBI Taxonomy" id="1565035"/>
    <lineage>
        <taxon>Bacteria</taxon>
        <taxon>Bacillati</taxon>
        <taxon>Actinomycetota</taxon>
        <taxon>Actinomycetes</taxon>
        <taxon>Kitasatosporales</taxon>
        <taxon>Streptomycetaceae</taxon>
        <taxon>Streptomyces</taxon>
    </lineage>
</organism>